<proteinExistence type="predicted"/>
<dbReference type="OrthoDB" id="1097347at2"/>
<keyword evidence="1" id="KW-0812">Transmembrane</keyword>
<organism evidence="4 5">
    <name type="scientific">Maribacter algicola</name>
    <dbReference type="NCBI Taxonomy" id="2498892"/>
    <lineage>
        <taxon>Bacteria</taxon>
        <taxon>Pseudomonadati</taxon>
        <taxon>Bacteroidota</taxon>
        <taxon>Flavobacteriia</taxon>
        <taxon>Flavobacteriales</taxon>
        <taxon>Flavobacteriaceae</taxon>
        <taxon>Maribacter</taxon>
    </lineage>
</organism>
<dbReference type="PIRSF" id="PIRSF018266">
    <property type="entry name" value="FecR"/>
    <property type="match status" value="1"/>
</dbReference>
<reference evidence="5" key="2">
    <citation type="submission" date="2018-12" db="EMBL/GenBank/DDBJ databases">
        <title>Maribacter lutimaris sp. nov., isolated from marine sediment.</title>
        <authorList>
            <person name="Kim K.K."/>
        </authorList>
    </citation>
    <scope>NUCLEOTIDE SEQUENCE [LARGE SCALE GENOMIC DNA]</scope>
    <source>
        <strain evidence="5">PoM-212</strain>
    </source>
</reference>
<keyword evidence="1" id="KW-1133">Transmembrane helix</keyword>
<dbReference type="Pfam" id="PF04773">
    <property type="entry name" value="FecR"/>
    <property type="match status" value="1"/>
</dbReference>
<dbReference type="AlphaFoldDB" id="A0A3R8PZD2"/>
<feature type="domain" description="FecR protein" evidence="2">
    <location>
        <begin position="99"/>
        <end position="189"/>
    </location>
</feature>
<dbReference type="Proteomes" id="UP000286990">
    <property type="component" value="Unassembled WGS sequence"/>
</dbReference>
<dbReference type="InterPro" id="IPR006860">
    <property type="entry name" value="FecR"/>
</dbReference>
<evidence type="ECO:0000259" key="2">
    <source>
        <dbReference type="Pfam" id="PF04773"/>
    </source>
</evidence>
<dbReference type="Gene3D" id="3.55.50.30">
    <property type="match status" value="1"/>
</dbReference>
<dbReference type="GO" id="GO:0016989">
    <property type="term" value="F:sigma factor antagonist activity"/>
    <property type="evidence" value="ECO:0007669"/>
    <property type="project" value="TreeGrafter"/>
</dbReference>
<dbReference type="InterPro" id="IPR032508">
    <property type="entry name" value="FecR_C"/>
</dbReference>
<dbReference type="EMBL" id="QUSX01000001">
    <property type="protein sequence ID" value="RRQ49795.1"/>
    <property type="molecule type" value="Genomic_DNA"/>
</dbReference>
<dbReference type="RefSeq" id="WP_125221613.1">
    <property type="nucleotide sequence ID" value="NZ_QUSX01000001.1"/>
</dbReference>
<evidence type="ECO:0000256" key="1">
    <source>
        <dbReference type="SAM" id="Phobius"/>
    </source>
</evidence>
<gene>
    <name evidence="4" type="ORF">DZC72_04180</name>
</gene>
<protein>
    <submittedName>
        <fullName evidence="4">DUF4974 domain-containing protein</fullName>
    </submittedName>
</protein>
<dbReference type="Pfam" id="PF16344">
    <property type="entry name" value="FecR_C"/>
    <property type="match status" value="1"/>
</dbReference>
<dbReference type="InterPro" id="IPR012373">
    <property type="entry name" value="Ferrdict_sens_TM"/>
</dbReference>
<dbReference type="PANTHER" id="PTHR30273:SF2">
    <property type="entry name" value="PROTEIN FECR"/>
    <property type="match status" value="1"/>
</dbReference>
<feature type="domain" description="Protein FecR C-terminal" evidence="3">
    <location>
        <begin position="230"/>
        <end position="287"/>
    </location>
</feature>
<keyword evidence="1" id="KW-0472">Membrane</keyword>
<evidence type="ECO:0000313" key="5">
    <source>
        <dbReference type="Proteomes" id="UP000286990"/>
    </source>
</evidence>
<sequence length="297" mass="33753">MEKEYLIKKWLDDQLTPEESKAFDALEESAFYKEIKMEGRRFKGQNPSELPSFQVLEQKLVARKSSATRVSDWLLRIAAVFVLGLGLYVFYTKSGENLIETQLAQKELIELPDSSMVTLNELSELGFNENTWDNERTVTLSGEAFFKVAKGKKFDVQTAQGIVRVMGTQFNVQVSDEVFSVICYEGLVQVLYGTDKIELPAGNAYRIINGNVEAFTVSVVEPEWLKNMKVFENASFKIVFKALEDHYNIRIETEAIVSDKEFTGAFELDNLENALKAVTKTLNLTYERSIGREFGLN</sequence>
<dbReference type="PANTHER" id="PTHR30273">
    <property type="entry name" value="PERIPLASMIC SIGNAL SENSOR AND SIGMA FACTOR ACTIVATOR FECR-RELATED"/>
    <property type="match status" value="1"/>
</dbReference>
<feature type="transmembrane region" description="Helical" evidence="1">
    <location>
        <begin position="73"/>
        <end position="91"/>
    </location>
</feature>
<name>A0A3R8PZD2_9FLAO</name>
<reference evidence="5" key="1">
    <citation type="submission" date="2018-08" db="EMBL/GenBank/DDBJ databases">
        <authorList>
            <person name="Khan S.A."/>
            <person name="J S.E."/>
        </authorList>
    </citation>
    <scope>NUCLEOTIDE SEQUENCE [LARGE SCALE GENOMIC DNA]</scope>
    <source>
        <strain evidence="5">PoM-212</strain>
    </source>
</reference>
<comment type="caution">
    <text evidence="4">The sequence shown here is derived from an EMBL/GenBank/DDBJ whole genome shotgun (WGS) entry which is preliminary data.</text>
</comment>
<keyword evidence="5" id="KW-1185">Reference proteome</keyword>
<accession>A0A3R8PZD2</accession>
<evidence type="ECO:0000259" key="3">
    <source>
        <dbReference type="Pfam" id="PF16344"/>
    </source>
</evidence>
<dbReference type="Gene3D" id="2.60.120.1440">
    <property type="match status" value="1"/>
</dbReference>
<evidence type="ECO:0000313" key="4">
    <source>
        <dbReference type="EMBL" id="RRQ49795.1"/>
    </source>
</evidence>